<comment type="caution">
    <text evidence="1">The sequence shown here is derived from an EMBL/GenBank/DDBJ whole genome shotgun (WGS) entry which is preliminary data.</text>
</comment>
<dbReference type="EMBL" id="JACGZW010000011">
    <property type="protein sequence ID" value="MBB1157712.1"/>
    <property type="molecule type" value="Genomic_DNA"/>
</dbReference>
<dbReference type="AlphaFoldDB" id="A0A7W3W3R0"/>
<protein>
    <submittedName>
        <fullName evidence="1">Uncharacterized protein</fullName>
    </submittedName>
</protein>
<dbReference type="RefSeq" id="WP_182894538.1">
    <property type="nucleotide sequence ID" value="NZ_JACGZW010000011.1"/>
</dbReference>
<evidence type="ECO:0000313" key="2">
    <source>
        <dbReference type="Proteomes" id="UP000526734"/>
    </source>
</evidence>
<proteinExistence type="predicted"/>
<accession>A0A7W3W3R0</accession>
<sequence length="208" mass="23919">MIVQWCVKGLHLESDEKAKGLIDNHGGLLCNWWRKVGRIRPSQVRDKLTATALDRHINHFDELDPVTRVPFSEDSPFISLTSGTVERDAFAATNHVRRARDTALWFGTEYGKHEFAYLYTCWVLLAPRPAVEVEGVAEEVRDLNAYRRYSAYQTEGEVTAKIMVPGNQIKSCEKWELNRSKKAFHRTLVHPNPRFTEPEALSNVRELI</sequence>
<evidence type="ECO:0000313" key="1">
    <source>
        <dbReference type="EMBL" id="MBB1157712.1"/>
    </source>
</evidence>
<name>A0A7W3W3R0_9PSEU</name>
<dbReference type="Proteomes" id="UP000526734">
    <property type="component" value="Unassembled WGS sequence"/>
</dbReference>
<gene>
    <name evidence="1" type="ORF">H4281_31590</name>
</gene>
<organism evidence="1 2">
    <name type="scientific">Amycolatopsis dendrobii</name>
    <dbReference type="NCBI Taxonomy" id="2760662"/>
    <lineage>
        <taxon>Bacteria</taxon>
        <taxon>Bacillati</taxon>
        <taxon>Actinomycetota</taxon>
        <taxon>Actinomycetes</taxon>
        <taxon>Pseudonocardiales</taxon>
        <taxon>Pseudonocardiaceae</taxon>
        <taxon>Amycolatopsis</taxon>
    </lineage>
</organism>
<reference evidence="1 2" key="1">
    <citation type="submission" date="2020-08" db="EMBL/GenBank/DDBJ databases">
        <title>Amycolatopsis sp. nov. DR6-1 isolated from Dendrobium heterocarpum.</title>
        <authorList>
            <person name="Tedsree N."/>
            <person name="Kuncharoen N."/>
            <person name="Likhitwitayawuid K."/>
            <person name="Tanasupawat S."/>
        </authorList>
    </citation>
    <scope>NUCLEOTIDE SEQUENCE [LARGE SCALE GENOMIC DNA]</scope>
    <source>
        <strain evidence="1 2">DR6-1</strain>
    </source>
</reference>
<keyword evidence="2" id="KW-1185">Reference proteome</keyword>
<dbReference type="Gene3D" id="3.90.210.10">
    <property type="entry name" value="Heat-Labile Enterotoxin, subunit A"/>
    <property type="match status" value="1"/>
</dbReference>